<dbReference type="Proteomes" id="UP000095713">
    <property type="component" value="Unassembled WGS sequence"/>
</dbReference>
<name>A0A1E5SIS1_9FLAO</name>
<reference evidence="1 2" key="1">
    <citation type="submission" date="2016-05" db="EMBL/GenBank/DDBJ databases">
        <title>Draft Genome Sequence of Algibacter sp. Strain SK-16 Isolated from the Surface Water of Aburatsubo Inlet.</title>
        <authorList>
            <person name="Wong S.-K."/>
            <person name="Yoshizawa S."/>
            <person name="Nakajima Y."/>
            <person name="Ogura Y."/>
            <person name="Tetsuya H."/>
            <person name="Hamasaki K."/>
        </authorList>
    </citation>
    <scope>NUCLEOTIDE SEQUENCE [LARGE SCALE GENOMIC DNA]</scope>
    <source>
        <strain evidence="1 2">SK-16</strain>
    </source>
</reference>
<evidence type="ECO:0000313" key="1">
    <source>
        <dbReference type="EMBL" id="OEJ99010.1"/>
    </source>
</evidence>
<gene>
    <name evidence="1" type="ORF">A8C32_07470</name>
</gene>
<comment type="caution">
    <text evidence="1">The sequence shown here is derived from an EMBL/GenBank/DDBJ whole genome shotgun (WGS) entry which is preliminary data.</text>
</comment>
<keyword evidence="2" id="KW-1185">Reference proteome</keyword>
<dbReference type="STRING" id="1849968.A8C32_07470"/>
<proteinExistence type="predicted"/>
<accession>A0A1E5SIS1</accession>
<sequence>MINSLKITLSLLLPLWFLISFQTKSMAVKNINHKIVLKHPGEDIPVEVTLVEVQDSDGLPIAYFTDVESVICLEQVCKIVSVRIYWNNIGVYQKYELENGATLEKYEDDLFDPEDYKKLHTILANIDSPYKEVYLDEILTVVDEHTEDIDAVSGATALELDEKDTVPGAALTCFTLWHWVNGDIVSIIKNKTGESVSNKQLQQFLVDENETYFYIAIAELQKRKNYSKEFIDTIIKRGLKDDFLLRTAFNYLKGASVENYLYAAETLFFKGSREQKLTTTRSLINTDYKVSKGYLNNFSTQFSKLDYQEVSLLLELMQDKNPNSKVVIENVLPLLSGDFIIARRAYWFLNNETLTTKQEREIKCFYKKHKDKL</sequence>
<dbReference type="AlphaFoldDB" id="A0A1E5SIS1"/>
<organism evidence="1 2">
    <name type="scientific">Flavivirga aquatica</name>
    <dbReference type="NCBI Taxonomy" id="1849968"/>
    <lineage>
        <taxon>Bacteria</taxon>
        <taxon>Pseudomonadati</taxon>
        <taxon>Bacteroidota</taxon>
        <taxon>Flavobacteriia</taxon>
        <taxon>Flavobacteriales</taxon>
        <taxon>Flavobacteriaceae</taxon>
        <taxon>Flavivirga</taxon>
    </lineage>
</organism>
<dbReference type="EMBL" id="MDJD01000054">
    <property type="protein sequence ID" value="OEJ99010.1"/>
    <property type="molecule type" value="Genomic_DNA"/>
</dbReference>
<evidence type="ECO:0000313" key="2">
    <source>
        <dbReference type="Proteomes" id="UP000095713"/>
    </source>
</evidence>
<protein>
    <submittedName>
        <fullName evidence="1">Uncharacterized protein</fullName>
    </submittedName>
</protein>